<dbReference type="PANTHER" id="PTHR33745:SF3">
    <property type="entry name" value="RSBT CO-ANTAGONIST PROTEIN RSBRC"/>
    <property type="match status" value="1"/>
</dbReference>
<keyword evidence="1" id="KW-0597">Phosphoprotein</keyword>
<gene>
    <name evidence="3" type="ORF">P4T90_22110</name>
</gene>
<accession>A0ABU6MM23</accession>
<evidence type="ECO:0000259" key="2">
    <source>
        <dbReference type="PROSITE" id="PS50801"/>
    </source>
</evidence>
<protein>
    <submittedName>
        <fullName evidence="3">STAS domain-containing protein</fullName>
    </submittedName>
</protein>
<evidence type="ECO:0000256" key="1">
    <source>
        <dbReference type="ARBA" id="ARBA00022553"/>
    </source>
</evidence>
<dbReference type="Pfam" id="PF01740">
    <property type="entry name" value="STAS"/>
    <property type="match status" value="1"/>
</dbReference>
<dbReference type="InterPro" id="IPR002645">
    <property type="entry name" value="STAS_dom"/>
</dbReference>
<dbReference type="RefSeq" id="WP_066264198.1">
    <property type="nucleotide sequence ID" value="NZ_JARMAB010000040.1"/>
</dbReference>
<dbReference type="Proteomes" id="UP001341444">
    <property type="component" value="Unassembled WGS sequence"/>
</dbReference>
<dbReference type="InterPro" id="IPR051932">
    <property type="entry name" value="Bact_StressResp_Reg"/>
</dbReference>
<keyword evidence="4" id="KW-1185">Reference proteome</keyword>
<organism evidence="3 4">
    <name type="scientific">Heyndrickxia acidicola</name>
    <dbReference type="NCBI Taxonomy" id="209389"/>
    <lineage>
        <taxon>Bacteria</taxon>
        <taxon>Bacillati</taxon>
        <taxon>Bacillota</taxon>
        <taxon>Bacilli</taxon>
        <taxon>Bacillales</taxon>
        <taxon>Bacillaceae</taxon>
        <taxon>Heyndrickxia</taxon>
    </lineage>
</organism>
<feature type="domain" description="STAS" evidence="2">
    <location>
        <begin position="163"/>
        <end position="274"/>
    </location>
</feature>
<comment type="caution">
    <text evidence="3">The sequence shown here is derived from an EMBL/GenBank/DDBJ whole genome shotgun (WGS) entry which is preliminary data.</text>
</comment>
<dbReference type="PROSITE" id="PS50801">
    <property type="entry name" value="STAS"/>
    <property type="match status" value="1"/>
</dbReference>
<dbReference type="EMBL" id="JARMAB010000040">
    <property type="protein sequence ID" value="MED1205733.1"/>
    <property type="molecule type" value="Genomic_DNA"/>
</dbReference>
<dbReference type="Gene3D" id="3.30.750.24">
    <property type="entry name" value="STAS domain"/>
    <property type="match status" value="1"/>
</dbReference>
<name>A0ABU6MM23_9BACI</name>
<dbReference type="InterPro" id="IPR036513">
    <property type="entry name" value="STAS_dom_sf"/>
</dbReference>
<dbReference type="SUPFAM" id="SSF52091">
    <property type="entry name" value="SpoIIaa-like"/>
    <property type="match status" value="1"/>
</dbReference>
<proteinExistence type="predicted"/>
<evidence type="ECO:0000313" key="3">
    <source>
        <dbReference type="EMBL" id="MED1205733.1"/>
    </source>
</evidence>
<evidence type="ECO:0000313" key="4">
    <source>
        <dbReference type="Proteomes" id="UP001341444"/>
    </source>
</evidence>
<dbReference type="CDD" id="cd07041">
    <property type="entry name" value="STAS_RsbR_RsbS_like"/>
    <property type="match status" value="1"/>
</dbReference>
<dbReference type="PANTHER" id="PTHR33745">
    <property type="entry name" value="RSBT ANTAGONIST PROTEIN RSBS-RELATED"/>
    <property type="match status" value="1"/>
</dbReference>
<reference evidence="3 4" key="1">
    <citation type="submission" date="2023-03" db="EMBL/GenBank/DDBJ databases">
        <title>Bacillus Genome Sequencing.</title>
        <authorList>
            <person name="Dunlap C."/>
        </authorList>
    </citation>
    <scope>NUCLEOTIDE SEQUENCE [LARGE SCALE GENOMIC DNA]</scope>
    <source>
        <strain evidence="3 4">B-23453</strain>
    </source>
</reference>
<sequence length="282" mass="32689">MRNQEFEYIGRKIVENRYTLARMISKYIYQYTTNNFEQSRMPETDYTEIRAEIMGYFGEALYNEEIMVNRKVEDWARRAGDLTIKYNISLTESLRMVSVFRIIVWEIFTEELQQNHISCTSLVDISEKFHNLLDSVFRIFGEVHEKYNRSLLNTAYKELEELSVPVVPLARRLAVIPLIGAVDTYRAELIMKSALSESNRLGLEKIIFDLSGVPIIDSLVSNLLFQVIKSLKLMGVESIITGIRPSIAQTITRLGIDFHFIQTFSSMQQALNELGFKQVETK</sequence>